<sequence length="320" mass="37535">MVGYRNTSLQKKTSEISEALETMFTYYRNVKEEEAKWLYIDVSLFRSFYISLTFNQDDRITFNYIFKLNRILDNMETNKSISDKLRLNIIIGILEFPLFNKDNQFFGSSFKLLVRVSQFISKSNIIVLQNLINIISQYHSACFSAIVEKFLELLEINDDLLYIGHKETISVIDLIRILYVANLYGGKRDSSQIFDGQKVSNLEKGLYFRFNQCITPKIPLHVFESDSISSMHFEICDHRPLSKVGWDIEERWKDLRIHIESMWEQHSEKHVLRVNRSNILYDTVGSLFYAIQCRDFEVLKKPLKVVFVGEVGEDEGGLKK</sequence>
<evidence type="ECO:0000313" key="5">
    <source>
        <dbReference type="Proteomes" id="UP001235939"/>
    </source>
</evidence>
<protein>
    <recommendedName>
        <fullName evidence="3">HECT domain-containing protein</fullName>
    </recommendedName>
</protein>
<dbReference type="Proteomes" id="UP001235939">
    <property type="component" value="Chromosome 01"/>
</dbReference>
<evidence type="ECO:0000256" key="1">
    <source>
        <dbReference type="ARBA" id="ARBA00022786"/>
    </source>
</evidence>
<evidence type="ECO:0000259" key="3">
    <source>
        <dbReference type="PROSITE" id="PS50237"/>
    </source>
</evidence>
<feature type="domain" description="HECT" evidence="3">
    <location>
        <begin position="295"/>
        <end position="320"/>
    </location>
</feature>
<dbReference type="EMBL" id="CP092863">
    <property type="protein sequence ID" value="UYV60314.1"/>
    <property type="molecule type" value="Genomic_DNA"/>
</dbReference>
<dbReference type="SUPFAM" id="SSF56204">
    <property type="entry name" value="Hect, E3 ligase catalytic domain"/>
    <property type="match status" value="1"/>
</dbReference>
<evidence type="ECO:0000313" key="4">
    <source>
        <dbReference type="EMBL" id="UYV60314.1"/>
    </source>
</evidence>
<evidence type="ECO:0000256" key="2">
    <source>
        <dbReference type="PROSITE-ProRule" id="PRU00104"/>
    </source>
</evidence>
<name>A0ABY6JUX2_9ARAC</name>
<gene>
    <name evidence="4" type="ORF">LAZ67_1000807</name>
</gene>
<dbReference type="InterPro" id="IPR035983">
    <property type="entry name" value="Hect_E3_ubiquitin_ligase"/>
</dbReference>
<dbReference type="Gene3D" id="3.90.1750.10">
    <property type="entry name" value="Hect, E3 ligase catalytic domains"/>
    <property type="match status" value="1"/>
</dbReference>
<proteinExistence type="predicted"/>
<reference evidence="4 5" key="1">
    <citation type="submission" date="2022-01" db="EMBL/GenBank/DDBJ databases">
        <title>A chromosomal length assembly of Cordylochernes scorpioides.</title>
        <authorList>
            <person name="Zeh D."/>
            <person name="Zeh J."/>
        </authorList>
    </citation>
    <scope>NUCLEOTIDE SEQUENCE [LARGE SCALE GENOMIC DNA]</scope>
    <source>
        <strain evidence="4">IN4F17</strain>
        <tissue evidence="4">Whole Body</tissue>
    </source>
</reference>
<accession>A0ABY6JUX2</accession>
<organism evidence="4 5">
    <name type="scientific">Cordylochernes scorpioides</name>
    <dbReference type="NCBI Taxonomy" id="51811"/>
    <lineage>
        <taxon>Eukaryota</taxon>
        <taxon>Metazoa</taxon>
        <taxon>Ecdysozoa</taxon>
        <taxon>Arthropoda</taxon>
        <taxon>Chelicerata</taxon>
        <taxon>Arachnida</taxon>
        <taxon>Pseudoscorpiones</taxon>
        <taxon>Cheliferoidea</taxon>
        <taxon>Chernetidae</taxon>
        <taxon>Cordylochernes</taxon>
    </lineage>
</organism>
<dbReference type="PROSITE" id="PS50237">
    <property type="entry name" value="HECT"/>
    <property type="match status" value="1"/>
</dbReference>
<keyword evidence="5" id="KW-1185">Reference proteome</keyword>
<dbReference type="InterPro" id="IPR000569">
    <property type="entry name" value="HECT_dom"/>
</dbReference>
<comment type="caution">
    <text evidence="2">Lacks conserved residue(s) required for the propagation of feature annotation.</text>
</comment>
<keyword evidence="1 2" id="KW-0833">Ubl conjugation pathway</keyword>